<dbReference type="Proteomes" id="UP000007575">
    <property type="component" value="Plasmid P5"/>
</dbReference>
<feature type="region of interest" description="Disordered" evidence="1">
    <location>
        <begin position="34"/>
        <end position="55"/>
    </location>
</feature>
<evidence type="ECO:0000256" key="1">
    <source>
        <dbReference type="SAM" id="MobiDB-lite"/>
    </source>
</evidence>
<sequence>MTPAALGCMTCLTLDAYDDYVGYSSSYEQAHARADGQSAASERHAQYLESMEAGS</sequence>
<reference evidence="2 3" key="1">
    <citation type="journal article" date="2012" name="PLoS ONE">
        <title>Genome sequence and transcriptome analysis of the radioresistant bacterium Deinococcus gobiensis: insights into the extreme environmental adaptations.</title>
        <authorList>
            <person name="Yuan M."/>
            <person name="Chen M."/>
            <person name="Zhang W."/>
            <person name="Lu W."/>
            <person name="Wang J."/>
            <person name="Yang M."/>
            <person name="Zhao P."/>
            <person name="Tang R."/>
            <person name="Li X."/>
            <person name="Hao Y."/>
            <person name="Zhou Z."/>
            <person name="Zhan Y."/>
            <person name="Yu H."/>
            <person name="Teng C."/>
            <person name="Yan Y."/>
            <person name="Ping S."/>
            <person name="Wang Y."/>
            <person name="Lin M."/>
        </authorList>
    </citation>
    <scope>NUCLEOTIDE SEQUENCE [LARGE SCALE GENOMIC DNA]</scope>
    <source>
        <strain evidence="3">DSM 21396 / JCM 16679 / CGMCC 1.7299 / I-0</strain>
        <plasmid evidence="2">P5</plasmid>
    </source>
</reference>
<protein>
    <submittedName>
        <fullName evidence="2">Uncharacterized protein</fullName>
    </submittedName>
</protein>
<dbReference type="RefSeq" id="WP_014695837.1">
    <property type="nucleotide sequence ID" value="NC_017806.1"/>
</dbReference>
<dbReference type="KEGG" id="dgo:DGo_PE0051"/>
<dbReference type="HOGENOM" id="CLU_3024623_0_0_0"/>
<evidence type="ECO:0000313" key="3">
    <source>
        <dbReference type="Proteomes" id="UP000007575"/>
    </source>
</evidence>
<accession>H8H3U8</accession>
<organism evidence="2 3">
    <name type="scientific">Deinococcus gobiensis (strain DSM 21396 / JCM 16679 / CGMCC 1.7299 / I-0)</name>
    <dbReference type="NCBI Taxonomy" id="745776"/>
    <lineage>
        <taxon>Bacteria</taxon>
        <taxon>Thermotogati</taxon>
        <taxon>Deinococcota</taxon>
        <taxon>Deinococci</taxon>
        <taxon>Deinococcales</taxon>
        <taxon>Deinococcaceae</taxon>
        <taxon>Deinococcus</taxon>
    </lineage>
</organism>
<name>H8H3U8_DEIGI</name>
<proteinExistence type="predicted"/>
<dbReference type="EMBL" id="CP002196">
    <property type="protein sequence ID" value="AFD28195.1"/>
    <property type="molecule type" value="Genomic_DNA"/>
</dbReference>
<evidence type="ECO:0000313" key="2">
    <source>
        <dbReference type="EMBL" id="AFD28195.1"/>
    </source>
</evidence>
<keyword evidence="3" id="KW-1185">Reference proteome</keyword>
<gene>
    <name evidence="2" type="ordered locus">DGo_PE0051</name>
</gene>
<dbReference type="AlphaFoldDB" id="H8H3U8"/>
<dbReference type="PATRIC" id="fig|745776.4.peg.4066"/>
<geneLocation type="plasmid" evidence="2 3">
    <name>P5</name>
</geneLocation>
<keyword evidence="2" id="KW-0614">Plasmid</keyword>